<evidence type="ECO:0000256" key="11">
    <source>
        <dbReference type="ARBA" id="ARBA00023204"/>
    </source>
</evidence>
<evidence type="ECO:0000256" key="3">
    <source>
        <dbReference type="ARBA" id="ARBA00012030"/>
    </source>
</evidence>
<evidence type="ECO:0000256" key="4">
    <source>
        <dbReference type="ARBA" id="ARBA00019403"/>
    </source>
</evidence>
<dbReference type="RefSeq" id="WP_015246765.1">
    <property type="nucleotide sequence ID" value="NC_019892.1"/>
</dbReference>
<comment type="similarity">
    <text evidence="2">Belongs to the uracil-DNA glycosylase (UDG) superfamily. Type 4 (UDGa) family.</text>
</comment>
<dbReference type="PANTHER" id="PTHR33693">
    <property type="entry name" value="TYPE-5 URACIL-DNA GLYCOSYLASE"/>
    <property type="match status" value="1"/>
</dbReference>
<dbReference type="PANTHER" id="PTHR33693:SF1">
    <property type="entry name" value="TYPE-4 URACIL-DNA GLYCOSYLASE"/>
    <property type="match status" value="1"/>
</dbReference>
<dbReference type="GO" id="GO:0046872">
    <property type="term" value="F:metal ion binding"/>
    <property type="evidence" value="ECO:0007669"/>
    <property type="project" value="UniProtKB-KW"/>
</dbReference>
<keyword evidence="14" id="KW-1185">Reference proteome</keyword>
<accession>L0DFI2</accession>
<evidence type="ECO:0000256" key="8">
    <source>
        <dbReference type="ARBA" id="ARBA00022801"/>
    </source>
</evidence>
<keyword evidence="8" id="KW-0378">Hydrolase</keyword>
<dbReference type="SMART" id="SM00987">
    <property type="entry name" value="UreE_C"/>
    <property type="match status" value="1"/>
</dbReference>
<dbReference type="Pfam" id="PF03167">
    <property type="entry name" value="UDG"/>
    <property type="match status" value="1"/>
</dbReference>
<evidence type="ECO:0000313" key="13">
    <source>
        <dbReference type="EMBL" id="AGA27620.1"/>
    </source>
</evidence>
<dbReference type="InterPro" id="IPR036895">
    <property type="entry name" value="Uracil-DNA_glycosylase-like_sf"/>
</dbReference>
<keyword evidence="7" id="KW-0227">DNA damage</keyword>
<organism evidence="13 14">
    <name type="scientific">Singulisphaera acidiphila (strain ATCC BAA-1392 / DSM 18658 / VKM B-2454 / MOB10)</name>
    <dbReference type="NCBI Taxonomy" id="886293"/>
    <lineage>
        <taxon>Bacteria</taxon>
        <taxon>Pseudomonadati</taxon>
        <taxon>Planctomycetota</taxon>
        <taxon>Planctomycetia</taxon>
        <taxon>Isosphaerales</taxon>
        <taxon>Isosphaeraceae</taxon>
        <taxon>Singulisphaera</taxon>
    </lineage>
</organism>
<keyword evidence="6" id="KW-0479">Metal-binding</keyword>
<sequence>MADEQLQERGRILREVRQRLQSLGRAGIDRIPAPVIPNVVPLVSRSAAPLEAPAPRVEVEVEPVRRPVSAPAPISPPRVDAAVEPVRRPAATPAATPPRAPIVMPPSSLFGESERGNTIVPPAERPAQLAALAAEVSVCQRCPHLAASRTRTVFGSGSPTARLMFIGEAPGADEDRTGEPFVGRAGVLLTDMITKGMGLQRSEVYIANVLKSRPPENRDPAPDEIAHCLPYLERQIEIVRPEFLCLLGRIAAQNLLSTALSMGRLRGKWHRCRGVLTLVTYHPSYLLRNPAAKKDAWDDLQMLMKQMGLTPPTREKR</sequence>
<evidence type="ECO:0000256" key="1">
    <source>
        <dbReference type="ARBA" id="ARBA00001400"/>
    </source>
</evidence>
<keyword evidence="11" id="KW-0234">DNA repair</keyword>
<dbReference type="GO" id="GO:0051539">
    <property type="term" value="F:4 iron, 4 sulfur cluster binding"/>
    <property type="evidence" value="ECO:0007669"/>
    <property type="project" value="UniProtKB-KW"/>
</dbReference>
<dbReference type="InterPro" id="IPR005122">
    <property type="entry name" value="Uracil-DNA_glycosylase-like"/>
</dbReference>
<evidence type="ECO:0000256" key="7">
    <source>
        <dbReference type="ARBA" id="ARBA00022763"/>
    </source>
</evidence>
<dbReference type="eggNOG" id="COG1573">
    <property type="taxonomic scope" value="Bacteria"/>
</dbReference>
<reference evidence="13 14" key="1">
    <citation type="submission" date="2012-02" db="EMBL/GenBank/DDBJ databases">
        <title>Complete sequence of chromosome of Singulisphaera acidiphila DSM 18658.</title>
        <authorList>
            <consortium name="US DOE Joint Genome Institute (JGI-PGF)"/>
            <person name="Lucas S."/>
            <person name="Copeland A."/>
            <person name="Lapidus A."/>
            <person name="Glavina del Rio T."/>
            <person name="Dalin E."/>
            <person name="Tice H."/>
            <person name="Bruce D."/>
            <person name="Goodwin L."/>
            <person name="Pitluck S."/>
            <person name="Peters L."/>
            <person name="Ovchinnikova G."/>
            <person name="Chertkov O."/>
            <person name="Kyrpides N."/>
            <person name="Mavromatis K."/>
            <person name="Ivanova N."/>
            <person name="Brettin T."/>
            <person name="Detter J.C."/>
            <person name="Han C."/>
            <person name="Larimer F."/>
            <person name="Land M."/>
            <person name="Hauser L."/>
            <person name="Markowitz V."/>
            <person name="Cheng J.-F."/>
            <person name="Hugenholtz P."/>
            <person name="Woyke T."/>
            <person name="Wu D."/>
            <person name="Tindall B."/>
            <person name="Pomrenke H."/>
            <person name="Brambilla E."/>
            <person name="Klenk H.-P."/>
            <person name="Eisen J.A."/>
        </authorList>
    </citation>
    <scope>NUCLEOTIDE SEQUENCE [LARGE SCALE GENOMIC DNA]</scope>
    <source>
        <strain evidence="14">ATCC BAA-1392 / DSM 18658 / VKM B-2454 / MOB10</strain>
    </source>
</reference>
<protein>
    <recommendedName>
        <fullName evidence="4">Type-4 uracil-DNA glycosylase</fullName>
        <ecNumber evidence="3">3.2.2.27</ecNumber>
    </recommendedName>
</protein>
<dbReference type="OrthoDB" id="5290748at2"/>
<dbReference type="Proteomes" id="UP000010798">
    <property type="component" value="Chromosome"/>
</dbReference>
<evidence type="ECO:0000256" key="9">
    <source>
        <dbReference type="ARBA" id="ARBA00023004"/>
    </source>
</evidence>
<keyword evidence="10" id="KW-0411">Iron-sulfur</keyword>
<evidence type="ECO:0000256" key="2">
    <source>
        <dbReference type="ARBA" id="ARBA00006521"/>
    </source>
</evidence>
<dbReference type="InterPro" id="IPR005273">
    <property type="entry name" value="Ura-DNA_glyco_family4"/>
</dbReference>
<dbReference type="GO" id="GO:0004844">
    <property type="term" value="F:uracil DNA N-glycosylase activity"/>
    <property type="evidence" value="ECO:0007669"/>
    <property type="project" value="UniProtKB-EC"/>
</dbReference>
<comment type="catalytic activity">
    <reaction evidence="1">
        <text>Hydrolyzes single-stranded DNA or mismatched double-stranded DNA and polynucleotides, releasing free uracil.</text>
        <dbReference type="EC" id="3.2.2.27"/>
    </reaction>
</comment>
<dbReference type="Gene3D" id="3.40.470.10">
    <property type="entry name" value="Uracil-DNA glycosylase-like domain"/>
    <property type="match status" value="1"/>
</dbReference>
<proteinExistence type="inferred from homology"/>
<dbReference type="SMART" id="SM00986">
    <property type="entry name" value="UDG"/>
    <property type="match status" value="1"/>
</dbReference>
<dbReference type="GO" id="GO:0006281">
    <property type="term" value="P:DNA repair"/>
    <property type="evidence" value="ECO:0007669"/>
    <property type="project" value="UniProtKB-KW"/>
</dbReference>
<dbReference type="CDD" id="cd10030">
    <property type="entry name" value="UDG-F4_TTUDGA_SPO1dp_like"/>
    <property type="match status" value="1"/>
</dbReference>
<dbReference type="AlphaFoldDB" id="L0DFI2"/>
<dbReference type="HOGENOM" id="CLU_044815_1_0_0"/>
<evidence type="ECO:0000259" key="12">
    <source>
        <dbReference type="SMART" id="SM00986"/>
    </source>
</evidence>
<name>L0DFI2_SINAD</name>
<evidence type="ECO:0000256" key="5">
    <source>
        <dbReference type="ARBA" id="ARBA00022485"/>
    </source>
</evidence>
<feature type="domain" description="Uracil-DNA glycosylase-like" evidence="12">
    <location>
        <begin position="154"/>
        <end position="301"/>
    </location>
</feature>
<dbReference type="SUPFAM" id="SSF52141">
    <property type="entry name" value="Uracil-DNA glycosylase-like"/>
    <property type="match status" value="1"/>
</dbReference>
<gene>
    <name evidence="13" type="ordered locus">Sinac_3356</name>
</gene>
<dbReference type="NCBIfam" id="TIGR00758">
    <property type="entry name" value="UDG_fam4"/>
    <property type="match status" value="1"/>
</dbReference>
<dbReference type="EMBL" id="CP003364">
    <property type="protein sequence ID" value="AGA27620.1"/>
    <property type="molecule type" value="Genomic_DNA"/>
</dbReference>
<dbReference type="STRING" id="886293.Sinac_3356"/>
<evidence type="ECO:0000256" key="6">
    <source>
        <dbReference type="ARBA" id="ARBA00022723"/>
    </source>
</evidence>
<dbReference type="EC" id="3.2.2.27" evidence="3"/>
<keyword evidence="9" id="KW-0408">Iron</keyword>
<evidence type="ECO:0000256" key="10">
    <source>
        <dbReference type="ARBA" id="ARBA00023014"/>
    </source>
</evidence>
<dbReference type="KEGG" id="saci:Sinac_3356"/>
<keyword evidence="5" id="KW-0004">4Fe-4S</keyword>
<evidence type="ECO:0000313" key="14">
    <source>
        <dbReference type="Proteomes" id="UP000010798"/>
    </source>
</evidence>
<dbReference type="InterPro" id="IPR051536">
    <property type="entry name" value="UDG_Type-4/5"/>
</dbReference>